<dbReference type="InterPro" id="IPR027876">
    <property type="entry name" value="DUF4550"/>
</dbReference>
<sequence>MMANKQPDLEEHDEEEDAAEADFNSPRSETTYDTDTPEACGGGYPTPEDESVTFCHSVSQELDSQHVVTCTFSVSLALPLILSTHRPWMASRHDLPRTASKIREGSIPRMHRFYHMEYFLLPDDIDPRKLDLVLFGPVAKLYLEAESKSGTPKDGERPRSKKTTTLHISVVKPWLENDQIWVSWNHSVEINVTNDFLIKLRDHTIKLRLWDLKEKVCSKARFSKQKGNIPHSDQGDIEGSVKRMVLYQRNILERNQPKPSYTKVRASEESCLQEKPVDIISPEQHSSAASRHLEDETNAVVDEKSSPKDTSPQLPGKSEDLNQSMSMISFSGSIPSSLKERTIQEAKLIKQKHNSKVSPKVSNSAKLNLMKLPSHSEKRDSMAAILLQLSDRRKTPRRSIASSPDRRHVASSHKPSTKETIALSAHARKFGIAFLQLNLMPLLAGTIKTELSEYLRGPPLEIEVHDRDKKMEAIKVKPSLFGEEPGDSKISHLNTVASRYLLQNRFSEEIRHPFGVAKISLADLLLGEKTLNFYAPIQNCSVPDSAFCQGESIFQKARGVDDSQALQLPMGHYVNSESYLKVRVEITVPLSLEEDSDDTETAHCPYGCIIYIFDYKNTSLLSYLLQEITAINAEALQLNSYPPHIIQKSLNTLKLNQKLSFEEVSQLDIITGFHILDGSIHLLILEGFKNKALKKLWNKRIDRLKEMKTGRLQIFYNSQVSFHRRLYIDLEAILFHFRLCKPLSSIMKQPLLYVRDMVPQPCFEALTRLDYICHIKRLRDVIHHNLLPSAEMITALSLEFGVPLHKDDLHVQQCPQISGIFDIPIKYFHMEQDKHSHLDNHNEEYILRKKEMENRTPEDYIQANIENVALLSKMVQREIPRTIRAFPSDNKSVFNYSCQTLNSAEIAKKLLRQEMAQAPGKRFAYGHEYLSGMFDPVDVESTLKESKRQSKQLWLSSEGFVYPGFKSSFEANMHPRMPDEARLMELKEKWQENFLNAGSLKPVLDRDRWSWDKRNIDFELYKKPTYVLVSPDTHREDPPKDARCNTALKVHRCCPATELISSGPKASCQLARLQGLLKDKPVKLSLKIKPIPVLGMLDDVADDTVCKGFVPGADTSQSLKMNKNIIPCYDRKYSFFKNLRGADFRLVCHKHLFQSKRWPLQRIHLKDDILKNDTQDAGNLGYRDHITLLLQQLHCLPVLFWAEFKVLVLTCKALNGLDRTISRTASPFMSLPGC</sequence>
<feature type="region of interest" description="Disordered" evidence="1">
    <location>
        <begin position="1"/>
        <end position="45"/>
    </location>
</feature>
<protein>
    <submittedName>
        <fullName evidence="4">Uncharacterized protein CFAP92 isoform X6</fullName>
    </submittedName>
</protein>
<name>A0ABM5FK60_9SAUR</name>
<evidence type="ECO:0000259" key="2">
    <source>
        <dbReference type="Pfam" id="PF15084"/>
    </source>
</evidence>
<dbReference type="PANTHER" id="PTHR33667">
    <property type="entry name" value="SI:DKEY-57N24.6"/>
    <property type="match status" value="1"/>
</dbReference>
<dbReference type="PANTHER" id="PTHR33667:SF7">
    <property type="entry name" value="RIKEN CDNA 1810020O05 GENE"/>
    <property type="match status" value="1"/>
</dbReference>
<feature type="compositionally biased region" description="Basic and acidic residues" evidence="1">
    <location>
        <begin position="291"/>
        <end position="307"/>
    </location>
</feature>
<organism evidence="3 4">
    <name type="scientific">Pogona vitticeps</name>
    <name type="common">central bearded dragon</name>
    <dbReference type="NCBI Taxonomy" id="103695"/>
    <lineage>
        <taxon>Eukaryota</taxon>
        <taxon>Metazoa</taxon>
        <taxon>Chordata</taxon>
        <taxon>Craniata</taxon>
        <taxon>Vertebrata</taxon>
        <taxon>Euteleostomi</taxon>
        <taxon>Lepidosauria</taxon>
        <taxon>Squamata</taxon>
        <taxon>Bifurcata</taxon>
        <taxon>Unidentata</taxon>
        <taxon>Episquamata</taxon>
        <taxon>Toxicofera</taxon>
        <taxon>Iguania</taxon>
        <taxon>Acrodonta</taxon>
        <taxon>Agamidae</taxon>
        <taxon>Amphibolurinae</taxon>
        <taxon>Pogona</taxon>
    </lineage>
</organism>
<feature type="region of interest" description="Disordered" evidence="1">
    <location>
        <begin position="257"/>
        <end position="323"/>
    </location>
</feature>
<feature type="domain" description="DUF4550" evidence="2">
    <location>
        <begin position="112"/>
        <end position="149"/>
    </location>
</feature>
<evidence type="ECO:0000313" key="3">
    <source>
        <dbReference type="Proteomes" id="UP001652642"/>
    </source>
</evidence>
<feature type="compositionally biased region" description="Acidic residues" evidence="1">
    <location>
        <begin position="10"/>
        <end position="20"/>
    </location>
</feature>
<feature type="compositionally biased region" description="Polar residues" evidence="1">
    <location>
        <begin position="25"/>
        <end position="34"/>
    </location>
</feature>
<reference evidence="4" key="2">
    <citation type="submission" date="2025-08" db="UniProtKB">
        <authorList>
            <consortium name="RefSeq"/>
        </authorList>
    </citation>
    <scope>IDENTIFICATION</scope>
</reference>
<dbReference type="Pfam" id="PF15084">
    <property type="entry name" value="DUF4550"/>
    <property type="match status" value="2"/>
</dbReference>
<feature type="region of interest" description="Disordered" evidence="1">
    <location>
        <begin position="393"/>
        <end position="418"/>
    </location>
</feature>
<dbReference type="RefSeq" id="XP_072845783.1">
    <property type="nucleotide sequence ID" value="XM_072989682.1"/>
</dbReference>
<reference evidence="3" key="1">
    <citation type="submission" date="2025-05" db="UniProtKB">
        <authorList>
            <consortium name="RefSeq"/>
        </authorList>
    </citation>
    <scope>NUCLEOTIDE SEQUENCE [LARGE SCALE GENOMIC DNA]</scope>
</reference>
<keyword evidence="3" id="KW-1185">Reference proteome</keyword>
<proteinExistence type="predicted"/>
<gene>
    <name evidence="4" type="primary">CFAP92</name>
</gene>
<dbReference type="Proteomes" id="UP001652642">
    <property type="component" value="Chromosome 2"/>
</dbReference>
<evidence type="ECO:0000256" key="1">
    <source>
        <dbReference type="SAM" id="MobiDB-lite"/>
    </source>
</evidence>
<dbReference type="GeneID" id="110081620"/>
<accession>A0ABM5FK60</accession>
<evidence type="ECO:0000313" key="4">
    <source>
        <dbReference type="RefSeq" id="XP_072845783.1"/>
    </source>
</evidence>
<feature type="domain" description="DUF4550" evidence="2">
    <location>
        <begin position="167"/>
        <end position="226"/>
    </location>
</feature>